<accession>A0A6J4I8N0</accession>
<keyword evidence="3" id="KW-0547">Nucleotide-binding</keyword>
<feature type="domain" description="ABC transporter" evidence="8">
    <location>
        <begin position="350"/>
        <end position="597"/>
    </location>
</feature>
<evidence type="ECO:0000256" key="5">
    <source>
        <dbReference type="ARBA" id="ARBA00022989"/>
    </source>
</evidence>
<keyword evidence="5 7" id="KW-1133">Transmembrane helix</keyword>
<keyword evidence="4 9" id="KW-0067">ATP-binding</keyword>
<dbReference type="Gene3D" id="1.20.1560.10">
    <property type="entry name" value="ABC transporter type 1, transmembrane domain"/>
    <property type="match status" value="1"/>
</dbReference>
<dbReference type="InterPro" id="IPR003593">
    <property type="entry name" value="AAA+_ATPase"/>
</dbReference>
<dbReference type="PANTHER" id="PTHR43394:SF1">
    <property type="entry name" value="ATP-BINDING CASSETTE SUB-FAMILY B MEMBER 10, MITOCHONDRIAL"/>
    <property type="match status" value="1"/>
</dbReference>
<dbReference type="PANTHER" id="PTHR43394">
    <property type="entry name" value="ATP-DEPENDENT PERMEASE MDL1, MITOCHONDRIAL"/>
    <property type="match status" value="1"/>
</dbReference>
<dbReference type="SUPFAM" id="SSF52540">
    <property type="entry name" value="P-loop containing nucleoside triphosphate hydrolases"/>
    <property type="match status" value="1"/>
</dbReference>
<dbReference type="AlphaFoldDB" id="A0A6J4I8N0"/>
<dbReference type="Pfam" id="PF00005">
    <property type="entry name" value="ABC_tran"/>
    <property type="match status" value="1"/>
</dbReference>
<evidence type="ECO:0000313" key="9">
    <source>
        <dbReference type="EMBL" id="CAA9245523.1"/>
    </source>
</evidence>
<dbReference type="EMBL" id="CADCTF010000099">
    <property type="protein sequence ID" value="CAA9245523.1"/>
    <property type="molecule type" value="Genomic_DNA"/>
</dbReference>
<reference evidence="9" key="1">
    <citation type="submission" date="2020-02" db="EMBL/GenBank/DDBJ databases">
        <authorList>
            <person name="Meier V. D."/>
        </authorList>
    </citation>
    <scope>NUCLEOTIDE SEQUENCE</scope>
    <source>
        <strain evidence="9">AVDCRST_MAG50</strain>
    </source>
</reference>
<evidence type="ECO:0000256" key="7">
    <source>
        <dbReference type="SAM" id="Phobius"/>
    </source>
</evidence>
<proteinExistence type="predicted"/>
<feature type="transmembrane region" description="Helical" evidence="7">
    <location>
        <begin position="287"/>
        <end position="308"/>
    </location>
</feature>
<dbReference type="InterPro" id="IPR036640">
    <property type="entry name" value="ABC1_TM_sf"/>
</dbReference>
<feature type="transmembrane region" description="Helical" evidence="7">
    <location>
        <begin position="259"/>
        <end position="281"/>
    </location>
</feature>
<evidence type="ECO:0000256" key="4">
    <source>
        <dbReference type="ARBA" id="ARBA00022840"/>
    </source>
</evidence>
<dbReference type="InterPro" id="IPR003439">
    <property type="entry name" value="ABC_transporter-like_ATP-bd"/>
</dbReference>
<dbReference type="InterPro" id="IPR027417">
    <property type="entry name" value="P-loop_NTPase"/>
</dbReference>
<dbReference type="InterPro" id="IPR039421">
    <property type="entry name" value="Type_1_exporter"/>
</dbReference>
<feature type="transmembrane region" description="Helical" evidence="7">
    <location>
        <begin position="148"/>
        <end position="169"/>
    </location>
</feature>
<evidence type="ECO:0000256" key="1">
    <source>
        <dbReference type="ARBA" id="ARBA00004651"/>
    </source>
</evidence>
<dbReference type="InterPro" id="IPR017871">
    <property type="entry name" value="ABC_transporter-like_CS"/>
</dbReference>
<dbReference type="PROSITE" id="PS50893">
    <property type="entry name" value="ABC_TRANSPORTER_2"/>
    <property type="match status" value="1"/>
</dbReference>
<dbReference type="PROSITE" id="PS00211">
    <property type="entry name" value="ABC_TRANSPORTER_1"/>
    <property type="match status" value="1"/>
</dbReference>
<organism evidence="9">
    <name type="scientific">uncultured Acidimicrobiales bacterium</name>
    <dbReference type="NCBI Taxonomy" id="310071"/>
    <lineage>
        <taxon>Bacteria</taxon>
        <taxon>Bacillati</taxon>
        <taxon>Actinomycetota</taxon>
        <taxon>Acidimicrobiia</taxon>
        <taxon>Acidimicrobiales</taxon>
        <taxon>environmental samples</taxon>
    </lineage>
</organism>
<evidence type="ECO:0000259" key="8">
    <source>
        <dbReference type="PROSITE" id="PS50893"/>
    </source>
</evidence>
<gene>
    <name evidence="9" type="ORF">AVDCRST_MAG50-1936</name>
</gene>
<evidence type="ECO:0000256" key="6">
    <source>
        <dbReference type="ARBA" id="ARBA00023136"/>
    </source>
</evidence>
<evidence type="ECO:0000256" key="3">
    <source>
        <dbReference type="ARBA" id="ARBA00022741"/>
    </source>
</evidence>
<name>A0A6J4I8N0_9ACTN</name>
<dbReference type="SMART" id="SM00382">
    <property type="entry name" value="AAA"/>
    <property type="match status" value="1"/>
</dbReference>
<evidence type="ECO:0000256" key="2">
    <source>
        <dbReference type="ARBA" id="ARBA00022692"/>
    </source>
</evidence>
<dbReference type="GO" id="GO:0016887">
    <property type="term" value="F:ATP hydrolysis activity"/>
    <property type="evidence" value="ECO:0007669"/>
    <property type="project" value="InterPro"/>
</dbReference>
<sequence>MSPPGDEVLADLPGQRPAIVHLLRLGFRFEPALLWISLGSTVVGALPDALVAVWLGLIAEALATPGAPDRTLLLVAGIGIAFSCVGGWVVRSGSQRLHDRFRQRLAVALETHVARLQATTVGIEQHERPEVLDRLAMLRDQVFTLDHIFLSLFGSLGIAIRLLVVMGVLATVHPAMVLLGVAALPPVIVAAGVGRRVSAVWEGEAANRRLARHLFVLQTEAPSAKELRVSGATTAVAADRAAAWDEFQRPLQRMRLRAGLAQTAAWAVFASAFVGAVAVSAGGARDASAALIVVAAGARLTAYIGLAATEVNTWGFFIQGSQRLLWLEDLVERRRRNASGSPPSRLDDGIALEDVSFRYPGVDQPLVLEHVDLRLPAGSVVAVVGENGAGKSTLVKLLAKLYEPTEGRILVDDVDLGTIDAVAWRERMAGAFQDFVRFELPAQSSVGLGDLPRVDDPLAVTGAVVRAGAVDVIERLPEGLATQLGPSWPGGVDLSGGQWQKLALARGLVREDPLLVVLDEPTSALDAETEHALFERFAEQARAASEAGRVTVLVSHRFSTVRMADLIVVLSGSRVVEVGTHDELVARGGTYAELYAIQAAAYR</sequence>
<dbReference type="GO" id="GO:0005524">
    <property type="term" value="F:ATP binding"/>
    <property type="evidence" value="ECO:0007669"/>
    <property type="project" value="UniProtKB-KW"/>
</dbReference>
<comment type="subcellular location">
    <subcellularLocation>
        <location evidence="1">Cell membrane</location>
        <topology evidence="1">Multi-pass membrane protein</topology>
    </subcellularLocation>
</comment>
<dbReference type="GO" id="GO:0005886">
    <property type="term" value="C:plasma membrane"/>
    <property type="evidence" value="ECO:0007669"/>
    <property type="project" value="UniProtKB-SubCell"/>
</dbReference>
<feature type="transmembrane region" description="Helical" evidence="7">
    <location>
        <begin position="71"/>
        <end position="90"/>
    </location>
</feature>
<dbReference type="GO" id="GO:0015421">
    <property type="term" value="F:ABC-type oligopeptide transporter activity"/>
    <property type="evidence" value="ECO:0007669"/>
    <property type="project" value="TreeGrafter"/>
</dbReference>
<protein>
    <submittedName>
        <fullName evidence="9">Efflux ABC transporter, permease/ATP-binding protein</fullName>
    </submittedName>
</protein>
<dbReference type="SUPFAM" id="SSF90123">
    <property type="entry name" value="ABC transporter transmembrane region"/>
    <property type="match status" value="1"/>
</dbReference>
<dbReference type="Gene3D" id="3.40.50.300">
    <property type="entry name" value="P-loop containing nucleotide triphosphate hydrolases"/>
    <property type="match status" value="1"/>
</dbReference>
<feature type="transmembrane region" description="Helical" evidence="7">
    <location>
        <begin position="175"/>
        <end position="193"/>
    </location>
</feature>
<keyword evidence="6 7" id="KW-0472">Membrane</keyword>
<feature type="transmembrane region" description="Helical" evidence="7">
    <location>
        <begin position="32"/>
        <end position="59"/>
    </location>
</feature>
<keyword evidence="2 7" id="KW-0812">Transmembrane</keyword>